<dbReference type="Proteomes" id="UP001213000">
    <property type="component" value="Unassembled WGS sequence"/>
</dbReference>
<dbReference type="SUPFAM" id="SSF54695">
    <property type="entry name" value="POZ domain"/>
    <property type="match status" value="1"/>
</dbReference>
<dbReference type="PROSITE" id="PS50097">
    <property type="entry name" value="BTB"/>
    <property type="match status" value="1"/>
</dbReference>
<dbReference type="AlphaFoldDB" id="A0AAD5VTB1"/>
<evidence type="ECO:0000313" key="2">
    <source>
        <dbReference type="EMBL" id="KAJ3566861.1"/>
    </source>
</evidence>
<sequence length="373" mass="42155">MEQEPSSAESTHDSGSQAARVRDEDYYFDDGDVVLVVETSLFKVHKFLFMRSSAFFRDLLALPQGSSSQEGLSDDDPITCHDTLEDFRALCWVLYASPKKIWAQRDLEGTDATNLVALAGITHKYDCTELRDWALDVLEGHSAKDPQKCVSKIAEWARLRRILVLATQCNRIKFARSLEDEWLRRIQGAENGALVSALDAAESCAELRSFHGRAYHAYLKSCNFFDFRKTPKISDPITFDEIGGCTDEIFMTLSDQRKSRLMQGFWSLSVLRPRLSRPPKMEDNPTCSKHTNSCAEAWESWWNSGVIANVERKGKSLSDPGTMMEEILKKAKSVPQGGHWLPRGPPCDASMRAQAEKLAERFFETLPDRFGIP</sequence>
<organism evidence="2 3">
    <name type="scientific">Leucocoprinus birnbaumii</name>
    <dbReference type="NCBI Taxonomy" id="56174"/>
    <lineage>
        <taxon>Eukaryota</taxon>
        <taxon>Fungi</taxon>
        <taxon>Dikarya</taxon>
        <taxon>Basidiomycota</taxon>
        <taxon>Agaricomycotina</taxon>
        <taxon>Agaricomycetes</taxon>
        <taxon>Agaricomycetidae</taxon>
        <taxon>Agaricales</taxon>
        <taxon>Agaricineae</taxon>
        <taxon>Agaricaceae</taxon>
        <taxon>Leucocoprinus</taxon>
    </lineage>
</organism>
<dbReference type="CDD" id="cd18186">
    <property type="entry name" value="BTB_POZ_ZBTB_KLHL-like"/>
    <property type="match status" value="1"/>
</dbReference>
<dbReference type="Gene3D" id="3.30.710.10">
    <property type="entry name" value="Potassium Channel Kv1.1, Chain A"/>
    <property type="match status" value="1"/>
</dbReference>
<feature type="domain" description="BTB" evidence="1">
    <location>
        <begin position="31"/>
        <end position="103"/>
    </location>
</feature>
<dbReference type="InterPro" id="IPR011333">
    <property type="entry name" value="SKP1/BTB/POZ_sf"/>
</dbReference>
<accession>A0AAD5VTB1</accession>
<evidence type="ECO:0000313" key="3">
    <source>
        <dbReference type="Proteomes" id="UP001213000"/>
    </source>
</evidence>
<dbReference type="Pfam" id="PF00651">
    <property type="entry name" value="BTB"/>
    <property type="match status" value="1"/>
</dbReference>
<proteinExistence type="predicted"/>
<protein>
    <recommendedName>
        <fullName evidence="1">BTB domain-containing protein</fullName>
    </recommendedName>
</protein>
<reference evidence="2" key="1">
    <citation type="submission" date="2022-07" db="EMBL/GenBank/DDBJ databases">
        <title>Genome Sequence of Leucocoprinus birnbaumii.</title>
        <authorList>
            <person name="Buettner E."/>
        </authorList>
    </citation>
    <scope>NUCLEOTIDE SEQUENCE</scope>
    <source>
        <strain evidence="2">VT141</strain>
    </source>
</reference>
<keyword evidence="3" id="KW-1185">Reference proteome</keyword>
<name>A0AAD5VTB1_9AGAR</name>
<dbReference type="InterPro" id="IPR000210">
    <property type="entry name" value="BTB/POZ_dom"/>
</dbReference>
<gene>
    <name evidence="2" type="ORF">NP233_g6733</name>
</gene>
<dbReference type="EMBL" id="JANIEX010000455">
    <property type="protein sequence ID" value="KAJ3566861.1"/>
    <property type="molecule type" value="Genomic_DNA"/>
</dbReference>
<comment type="caution">
    <text evidence="2">The sequence shown here is derived from an EMBL/GenBank/DDBJ whole genome shotgun (WGS) entry which is preliminary data.</text>
</comment>
<evidence type="ECO:0000259" key="1">
    <source>
        <dbReference type="PROSITE" id="PS50097"/>
    </source>
</evidence>